<feature type="region of interest" description="Disordered" evidence="1">
    <location>
        <begin position="77"/>
        <end position="107"/>
    </location>
</feature>
<dbReference type="OrthoDB" id="412981at2759"/>
<accession>A0A4C1VN79</accession>
<dbReference type="EMBL" id="BGZK01000383">
    <property type="protein sequence ID" value="GBP40558.1"/>
    <property type="molecule type" value="Genomic_DNA"/>
</dbReference>
<evidence type="ECO:0000256" key="1">
    <source>
        <dbReference type="SAM" id="MobiDB-lite"/>
    </source>
</evidence>
<evidence type="ECO:0000313" key="3">
    <source>
        <dbReference type="Proteomes" id="UP000299102"/>
    </source>
</evidence>
<comment type="caution">
    <text evidence="2">The sequence shown here is derived from an EMBL/GenBank/DDBJ whole genome shotgun (WGS) entry which is preliminary data.</text>
</comment>
<dbReference type="AlphaFoldDB" id="A0A4C1VN79"/>
<name>A0A4C1VN79_EUMVA</name>
<reference evidence="2 3" key="1">
    <citation type="journal article" date="2019" name="Commun. Biol.">
        <title>The bagworm genome reveals a unique fibroin gene that provides high tensile strength.</title>
        <authorList>
            <person name="Kono N."/>
            <person name="Nakamura H."/>
            <person name="Ohtoshi R."/>
            <person name="Tomita M."/>
            <person name="Numata K."/>
            <person name="Arakawa K."/>
        </authorList>
    </citation>
    <scope>NUCLEOTIDE SEQUENCE [LARGE SCALE GENOMIC DNA]</scope>
</reference>
<evidence type="ECO:0000313" key="2">
    <source>
        <dbReference type="EMBL" id="GBP40558.1"/>
    </source>
</evidence>
<keyword evidence="3" id="KW-1185">Reference proteome</keyword>
<organism evidence="2 3">
    <name type="scientific">Eumeta variegata</name>
    <name type="common">Bagworm moth</name>
    <name type="synonym">Eumeta japonica</name>
    <dbReference type="NCBI Taxonomy" id="151549"/>
    <lineage>
        <taxon>Eukaryota</taxon>
        <taxon>Metazoa</taxon>
        <taxon>Ecdysozoa</taxon>
        <taxon>Arthropoda</taxon>
        <taxon>Hexapoda</taxon>
        <taxon>Insecta</taxon>
        <taxon>Pterygota</taxon>
        <taxon>Neoptera</taxon>
        <taxon>Endopterygota</taxon>
        <taxon>Lepidoptera</taxon>
        <taxon>Glossata</taxon>
        <taxon>Ditrysia</taxon>
        <taxon>Tineoidea</taxon>
        <taxon>Psychidae</taxon>
        <taxon>Oiketicinae</taxon>
        <taxon>Eumeta</taxon>
    </lineage>
</organism>
<proteinExistence type="predicted"/>
<gene>
    <name evidence="2" type="ORF">EVAR_7557_1</name>
</gene>
<dbReference type="Proteomes" id="UP000299102">
    <property type="component" value="Unassembled WGS sequence"/>
</dbReference>
<protein>
    <submittedName>
        <fullName evidence="2">Uncharacterized protein</fullName>
    </submittedName>
</protein>
<sequence length="140" mass="16077">MVRTLLRIAKEEDASSAKHRPTDYCGSGTAWHVLNDVIARDFCIETVEEYIQRIARQLYDIAEQSPHEFLRNIAPMYERSPSGRPLPRELNKTPPPKNNPTATKEARLKYRSFDRLKTLSIILPTTPQEIRSSKPLKDSS</sequence>